<dbReference type="AlphaFoldDB" id="A0A438DBP2"/>
<evidence type="ECO:0000256" key="1">
    <source>
        <dbReference type="ARBA" id="ARBA00022741"/>
    </source>
</evidence>
<dbReference type="GO" id="GO:0004386">
    <property type="term" value="F:helicase activity"/>
    <property type="evidence" value="ECO:0007669"/>
    <property type="project" value="UniProtKB-KW"/>
</dbReference>
<dbReference type="Pfam" id="PF24557">
    <property type="entry name" value="DExH14_plug"/>
    <property type="match status" value="1"/>
</dbReference>
<sequence>MLVQLPRLTNSLRDPFDVDHAYLQRKLILQNHNPRSDANSVEESELARKIVHGWDEASIEVCQAYKHFIAAVVELIDGEVASEYFREVALLVYNLFTGPRDEYEDDTRIAEKKLELQKLLGYVVSDANLQKVASLAQRLFNLQPNNLVTGLVHERQVHGSSDDVEFGANLAFQAPSRFLVDASLEDEEFLGEESAPPSAGRDRWYDHTASTHDHSAVDRRNFTLRWLRDACDGIVRGSTSQLSQDELAMAICRVLDSDKPGEEIAGDLLDLVGDNAFEMVQDIISHRKDLTDAIHHGLLVLKSEKAASNSQSRMPSYGTQSAMEVPSLALLEWAGVTVQTESERQIDKLRRKEEKRHRRGSEYGVGDNLLAANFSSLLEASENKSPFDGLIGSGEGPHSLPVTALPQGTLRKHYKGYEEVIVPPTPTAQLKPGEKLIDIKELDDFAQAAFHGYKSLNRIQSRIFQTVYYTNENVLVCAPTGAGKTNIAMIAILHEIGQHFKDGYLHKNEFKIVYVAPMKALAAEVTSTFSHRLSPLNISVRELTGDMQLSKYELEETQMIVTTPEKWDVITRKSSDMSLSMLVKLLIIDEVHLLNDDRGAVIEALVARTLRQRKFRGQVVKSQHVYELNVLEVQFLTQVESTQTMIRIVGLSATLPNYLEVAQFLRVNPEAGLFYFDSSYRPVPLAQQYIGISEQNFLARTELLNEICYNKVVDSLRQGHQAMVFVHSRKDTAKTAEKLVFPSYIPSSWN</sequence>
<dbReference type="PANTHER" id="PTHR47961">
    <property type="entry name" value="DNA POLYMERASE THETA, PUTATIVE (AFU_ORTHOLOGUE AFUA_1G05260)-RELATED"/>
    <property type="match status" value="1"/>
</dbReference>
<dbReference type="Pfam" id="PF00270">
    <property type="entry name" value="DEAD"/>
    <property type="match status" value="1"/>
</dbReference>
<keyword evidence="3 6" id="KW-0347">Helicase</keyword>
<evidence type="ECO:0000256" key="4">
    <source>
        <dbReference type="ARBA" id="ARBA00022840"/>
    </source>
</evidence>
<dbReference type="CDD" id="cd18020">
    <property type="entry name" value="DEXHc_ASCC3_1"/>
    <property type="match status" value="1"/>
</dbReference>
<evidence type="ECO:0000256" key="3">
    <source>
        <dbReference type="ARBA" id="ARBA00022806"/>
    </source>
</evidence>
<evidence type="ECO:0000313" key="6">
    <source>
        <dbReference type="EMBL" id="RVW32873.1"/>
    </source>
</evidence>
<dbReference type="InterPro" id="IPR050474">
    <property type="entry name" value="Hel308_SKI2-like"/>
</dbReference>
<evidence type="ECO:0000259" key="5">
    <source>
        <dbReference type="PROSITE" id="PS51192"/>
    </source>
</evidence>
<comment type="caution">
    <text evidence="6">The sequence shown here is derived from an EMBL/GenBank/DDBJ whole genome shotgun (WGS) entry which is preliminary data.</text>
</comment>
<dbReference type="InterPro" id="IPR056379">
    <property type="entry name" value="DExH14_plug"/>
</dbReference>
<dbReference type="InterPro" id="IPR014001">
    <property type="entry name" value="Helicase_ATP-bd"/>
</dbReference>
<evidence type="ECO:0000256" key="2">
    <source>
        <dbReference type="ARBA" id="ARBA00022801"/>
    </source>
</evidence>
<dbReference type="SMART" id="SM00487">
    <property type="entry name" value="DEXDc"/>
    <property type="match status" value="1"/>
</dbReference>
<keyword evidence="2" id="KW-0378">Hydrolase</keyword>
<keyword evidence="1" id="KW-0547">Nucleotide-binding</keyword>
<accession>A0A438DBP2</accession>
<gene>
    <name evidence="6" type="primary">BRR2C_0</name>
    <name evidence="6" type="ORF">CK203_096671</name>
</gene>
<dbReference type="PANTHER" id="PTHR47961:SF13">
    <property type="entry name" value="ACTIVATING SIGNAL COINTEGRATOR 1 COMPLEX SUBUNIT 3"/>
    <property type="match status" value="1"/>
</dbReference>
<dbReference type="Proteomes" id="UP000288805">
    <property type="component" value="Unassembled WGS sequence"/>
</dbReference>
<organism evidence="6 7">
    <name type="scientific">Vitis vinifera</name>
    <name type="common">Grape</name>
    <dbReference type="NCBI Taxonomy" id="29760"/>
    <lineage>
        <taxon>Eukaryota</taxon>
        <taxon>Viridiplantae</taxon>
        <taxon>Streptophyta</taxon>
        <taxon>Embryophyta</taxon>
        <taxon>Tracheophyta</taxon>
        <taxon>Spermatophyta</taxon>
        <taxon>Magnoliopsida</taxon>
        <taxon>eudicotyledons</taxon>
        <taxon>Gunneridae</taxon>
        <taxon>Pentapetalae</taxon>
        <taxon>rosids</taxon>
        <taxon>Vitales</taxon>
        <taxon>Vitaceae</taxon>
        <taxon>Viteae</taxon>
        <taxon>Vitis</taxon>
    </lineage>
</organism>
<protein>
    <submittedName>
        <fullName evidence="6">DExH-box ATP-dependent RNA helicase DExH14</fullName>
    </submittedName>
</protein>
<dbReference type="SUPFAM" id="SSF52540">
    <property type="entry name" value="P-loop containing nucleoside triphosphate hydrolases"/>
    <property type="match status" value="2"/>
</dbReference>
<dbReference type="GO" id="GO:0003676">
    <property type="term" value="F:nucleic acid binding"/>
    <property type="evidence" value="ECO:0007669"/>
    <property type="project" value="InterPro"/>
</dbReference>
<dbReference type="FunFam" id="3.40.50.300:FF:003287">
    <property type="entry name" value="U5 small nuclear ribonucleoprotein 200 kDa helicase"/>
    <property type="match status" value="1"/>
</dbReference>
<feature type="domain" description="Helicase ATP-binding" evidence="5">
    <location>
        <begin position="465"/>
        <end position="673"/>
    </location>
</feature>
<name>A0A438DBP2_VITVI</name>
<dbReference type="GO" id="GO:0016787">
    <property type="term" value="F:hydrolase activity"/>
    <property type="evidence" value="ECO:0007669"/>
    <property type="project" value="UniProtKB-KW"/>
</dbReference>
<dbReference type="GO" id="GO:0005524">
    <property type="term" value="F:ATP binding"/>
    <property type="evidence" value="ECO:0007669"/>
    <property type="project" value="UniProtKB-KW"/>
</dbReference>
<dbReference type="PROSITE" id="PS51192">
    <property type="entry name" value="HELICASE_ATP_BIND_1"/>
    <property type="match status" value="1"/>
</dbReference>
<evidence type="ECO:0000313" key="7">
    <source>
        <dbReference type="Proteomes" id="UP000288805"/>
    </source>
</evidence>
<proteinExistence type="predicted"/>
<dbReference type="Gene3D" id="3.40.50.300">
    <property type="entry name" value="P-loop containing nucleotide triphosphate hydrolases"/>
    <property type="match status" value="2"/>
</dbReference>
<dbReference type="InterPro" id="IPR027417">
    <property type="entry name" value="P-loop_NTPase"/>
</dbReference>
<reference evidence="6 7" key="1">
    <citation type="journal article" date="2018" name="PLoS Genet.">
        <title>Population sequencing reveals clonal diversity and ancestral inbreeding in the grapevine cultivar Chardonnay.</title>
        <authorList>
            <person name="Roach M.J."/>
            <person name="Johnson D.L."/>
            <person name="Bohlmann J."/>
            <person name="van Vuuren H.J."/>
            <person name="Jones S.J."/>
            <person name="Pretorius I.S."/>
            <person name="Schmidt S.A."/>
            <person name="Borneman A.R."/>
        </authorList>
    </citation>
    <scope>NUCLEOTIDE SEQUENCE [LARGE SCALE GENOMIC DNA]</scope>
    <source>
        <strain evidence="7">cv. Chardonnay</strain>
        <tissue evidence="6">Leaf</tissue>
    </source>
</reference>
<dbReference type="EMBL" id="QGNW01001703">
    <property type="protein sequence ID" value="RVW32873.1"/>
    <property type="molecule type" value="Genomic_DNA"/>
</dbReference>
<keyword evidence="4" id="KW-0067">ATP-binding</keyword>
<dbReference type="InterPro" id="IPR011545">
    <property type="entry name" value="DEAD/DEAH_box_helicase_dom"/>
</dbReference>